<reference evidence="2 3" key="1">
    <citation type="journal article" date="2014" name="Genome Announc.">
        <title>Draft Genome Sequence of Magnetospirillum sp. Strain SO-1, a Freshwater Magnetotactic Bacterium Isolated from the Ol'khovka River, Russia.</title>
        <authorList>
            <person name="Grouzdev D.S."/>
            <person name="Dziuba M.V."/>
            <person name="Sukhacheva M.S."/>
            <person name="Mardanov A.V."/>
            <person name="Beletskiy A.V."/>
            <person name="Kuznetsov B.B."/>
            <person name="Skryabin K.G."/>
        </authorList>
    </citation>
    <scope>NUCLEOTIDE SEQUENCE [LARGE SCALE GENOMIC DNA]</scope>
    <source>
        <strain evidence="2 3">SO-1</strain>
    </source>
</reference>
<sequence>MGVFIIAEAGVNHNGDPALALELIDAAARAGADAVKFQTFEPEALATGAAGKAEYQKVTTGSGESQLDMLRRLVLPKECYPALQERCRSRGIRFLSTPFDLGSLRFLVDEVGIDLLKLSSGAVVHGPLLLAAARTGLPIILSTGMSTMGEIEGALAVLAFGVTQPVGNPSQDVLASRDLAPLAGRVTLLHCTTEYPAPLDQVNLRAMDGLAAHFGLPVGYSDHTQGITVTVAAAARGAMVVEKHFTLDRALPGPDHKASLEPDELAAMVGAIREVEQALGVAEKAPTPAELQVAKVARASLVAARPIAAGTVLTEADLAVKRPGTGLSPLLYWHMLGRVAGHGYRTDELIDP</sequence>
<dbReference type="PANTHER" id="PTHR42966:SF1">
    <property type="entry name" value="SIALIC ACID SYNTHASE"/>
    <property type="match status" value="1"/>
</dbReference>
<dbReference type="SUPFAM" id="SSF51569">
    <property type="entry name" value="Aldolase"/>
    <property type="match status" value="1"/>
</dbReference>
<dbReference type="InterPro" id="IPR057736">
    <property type="entry name" value="SAF_PseI/NeuA/NeuB"/>
</dbReference>
<dbReference type="InterPro" id="IPR020007">
    <property type="entry name" value="NeuB/NeuA"/>
</dbReference>
<dbReference type="PROSITE" id="PS50844">
    <property type="entry name" value="AFP_LIKE"/>
    <property type="match status" value="1"/>
</dbReference>
<dbReference type="AlphaFoldDB" id="M3A9X9"/>
<dbReference type="SUPFAM" id="SSF51269">
    <property type="entry name" value="AFP III-like domain"/>
    <property type="match status" value="1"/>
</dbReference>
<dbReference type="InterPro" id="IPR051690">
    <property type="entry name" value="PseI-like"/>
</dbReference>
<dbReference type="PATRIC" id="fig|1244869.3.peg.2801"/>
<dbReference type="InterPro" id="IPR036732">
    <property type="entry name" value="AFP_Neu5c_C_sf"/>
</dbReference>
<dbReference type="CDD" id="cd11615">
    <property type="entry name" value="SAF_NeuB_like"/>
    <property type="match status" value="1"/>
</dbReference>
<evidence type="ECO:0000259" key="1">
    <source>
        <dbReference type="PROSITE" id="PS50844"/>
    </source>
</evidence>
<protein>
    <submittedName>
        <fullName evidence="2">N-acetylneuraminic acid synthetase</fullName>
    </submittedName>
</protein>
<comment type="caution">
    <text evidence="2">The sequence shown here is derived from an EMBL/GenBank/DDBJ whole genome shotgun (WGS) entry which is preliminary data.</text>
</comment>
<proteinExistence type="predicted"/>
<dbReference type="Gene3D" id="3.20.20.70">
    <property type="entry name" value="Aldolase class I"/>
    <property type="match status" value="1"/>
</dbReference>
<dbReference type="Pfam" id="PF03102">
    <property type="entry name" value="NeuB"/>
    <property type="match status" value="1"/>
</dbReference>
<dbReference type="Pfam" id="PF08666">
    <property type="entry name" value="SAF"/>
    <property type="match status" value="1"/>
</dbReference>
<evidence type="ECO:0000313" key="3">
    <source>
        <dbReference type="Proteomes" id="UP000011744"/>
    </source>
</evidence>
<dbReference type="NCBIfam" id="TIGR03569">
    <property type="entry name" value="NeuB_NnaB"/>
    <property type="match status" value="1"/>
</dbReference>
<organism evidence="2 3">
    <name type="scientific">Paramagnetospirillum caucaseum</name>
    <dbReference type="NCBI Taxonomy" id="1244869"/>
    <lineage>
        <taxon>Bacteria</taxon>
        <taxon>Pseudomonadati</taxon>
        <taxon>Pseudomonadota</taxon>
        <taxon>Alphaproteobacteria</taxon>
        <taxon>Rhodospirillales</taxon>
        <taxon>Magnetospirillaceae</taxon>
        <taxon>Paramagnetospirillum</taxon>
    </lineage>
</organism>
<name>M3A9X9_9PROT</name>
<dbReference type="RefSeq" id="WP_008618578.1">
    <property type="nucleotide sequence ID" value="NZ_AONQ01000037.1"/>
</dbReference>
<gene>
    <name evidence="2" type="ORF">H261_13900</name>
</gene>
<dbReference type="Gene3D" id="3.90.1210.10">
    <property type="entry name" value="Antifreeze-like/N-acetylneuraminic acid synthase C-terminal domain"/>
    <property type="match status" value="1"/>
</dbReference>
<dbReference type="eggNOG" id="COG2089">
    <property type="taxonomic scope" value="Bacteria"/>
</dbReference>
<dbReference type="STRING" id="1244869.H261_13900"/>
<dbReference type="GO" id="GO:0016051">
    <property type="term" value="P:carbohydrate biosynthetic process"/>
    <property type="evidence" value="ECO:0007669"/>
    <property type="project" value="InterPro"/>
</dbReference>
<dbReference type="InterPro" id="IPR013132">
    <property type="entry name" value="PseI/NeuA/B-like_N"/>
</dbReference>
<dbReference type="Proteomes" id="UP000011744">
    <property type="component" value="Unassembled WGS sequence"/>
</dbReference>
<dbReference type="EMBL" id="AONQ01000037">
    <property type="protein sequence ID" value="EME69314.1"/>
    <property type="molecule type" value="Genomic_DNA"/>
</dbReference>
<feature type="domain" description="AFP-like" evidence="1">
    <location>
        <begin position="300"/>
        <end position="352"/>
    </location>
</feature>
<dbReference type="InterPro" id="IPR006190">
    <property type="entry name" value="SAF_AFP_Neu5Ac"/>
</dbReference>
<dbReference type="PANTHER" id="PTHR42966">
    <property type="entry name" value="N-ACETYLNEURAMINATE SYNTHASE"/>
    <property type="match status" value="1"/>
</dbReference>
<dbReference type="InterPro" id="IPR013974">
    <property type="entry name" value="SAF"/>
</dbReference>
<dbReference type="InterPro" id="IPR013785">
    <property type="entry name" value="Aldolase_TIM"/>
</dbReference>
<accession>M3A9X9</accession>
<dbReference type="OrthoDB" id="9781701at2"/>
<keyword evidence="3" id="KW-1185">Reference proteome</keyword>
<evidence type="ECO:0000313" key="2">
    <source>
        <dbReference type="EMBL" id="EME69314.1"/>
    </source>
</evidence>
<dbReference type="GO" id="GO:0047444">
    <property type="term" value="F:N-acylneuraminate-9-phosphate synthase activity"/>
    <property type="evidence" value="ECO:0007669"/>
    <property type="project" value="TreeGrafter"/>
</dbReference>